<keyword evidence="3" id="KW-1185">Reference proteome</keyword>
<dbReference type="AlphaFoldDB" id="A0A4S4D2A3"/>
<feature type="compositionally biased region" description="Polar residues" evidence="1">
    <location>
        <begin position="149"/>
        <end position="178"/>
    </location>
</feature>
<feature type="region of interest" description="Disordered" evidence="1">
    <location>
        <begin position="129"/>
        <end position="178"/>
    </location>
</feature>
<dbReference type="Proteomes" id="UP000306102">
    <property type="component" value="Unassembled WGS sequence"/>
</dbReference>
<comment type="caution">
    <text evidence="2">The sequence shown here is derived from an EMBL/GenBank/DDBJ whole genome shotgun (WGS) entry which is preliminary data.</text>
</comment>
<evidence type="ECO:0000313" key="3">
    <source>
        <dbReference type="Proteomes" id="UP000306102"/>
    </source>
</evidence>
<name>A0A4S4D2A3_CAMSN</name>
<gene>
    <name evidence="2" type="ORF">TEA_026383</name>
</gene>
<evidence type="ECO:0000256" key="1">
    <source>
        <dbReference type="SAM" id="MobiDB-lite"/>
    </source>
</evidence>
<organism evidence="2 3">
    <name type="scientific">Camellia sinensis var. sinensis</name>
    <name type="common">China tea</name>
    <dbReference type="NCBI Taxonomy" id="542762"/>
    <lineage>
        <taxon>Eukaryota</taxon>
        <taxon>Viridiplantae</taxon>
        <taxon>Streptophyta</taxon>
        <taxon>Embryophyta</taxon>
        <taxon>Tracheophyta</taxon>
        <taxon>Spermatophyta</taxon>
        <taxon>Magnoliopsida</taxon>
        <taxon>eudicotyledons</taxon>
        <taxon>Gunneridae</taxon>
        <taxon>Pentapetalae</taxon>
        <taxon>asterids</taxon>
        <taxon>Ericales</taxon>
        <taxon>Theaceae</taxon>
        <taxon>Camellia</taxon>
    </lineage>
</organism>
<evidence type="ECO:0000313" key="2">
    <source>
        <dbReference type="EMBL" id="THF96391.1"/>
    </source>
</evidence>
<reference evidence="2 3" key="1">
    <citation type="journal article" date="2018" name="Proc. Natl. Acad. Sci. U.S.A.">
        <title>Draft genome sequence of Camellia sinensis var. sinensis provides insights into the evolution of the tea genome and tea quality.</title>
        <authorList>
            <person name="Wei C."/>
            <person name="Yang H."/>
            <person name="Wang S."/>
            <person name="Zhao J."/>
            <person name="Liu C."/>
            <person name="Gao L."/>
            <person name="Xia E."/>
            <person name="Lu Y."/>
            <person name="Tai Y."/>
            <person name="She G."/>
            <person name="Sun J."/>
            <person name="Cao H."/>
            <person name="Tong W."/>
            <person name="Gao Q."/>
            <person name="Li Y."/>
            <person name="Deng W."/>
            <person name="Jiang X."/>
            <person name="Wang W."/>
            <person name="Chen Q."/>
            <person name="Zhang S."/>
            <person name="Li H."/>
            <person name="Wu J."/>
            <person name="Wang P."/>
            <person name="Li P."/>
            <person name="Shi C."/>
            <person name="Zheng F."/>
            <person name="Jian J."/>
            <person name="Huang B."/>
            <person name="Shan D."/>
            <person name="Shi M."/>
            <person name="Fang C."/>
            <person name="Yue Y."/>
            <person name="Li F."/>
            <person name="Li D."/>
            <person name="Wei S."/>
            <person name="Han B."/>
            <person name="Jiang C."/>
            <person name="Yin Y."/>
            <person name="Xia T."/>
            <person name="Zhang Z."/>
            <person name="Bennetzen J.L."/>
            <person name="Zhao S."/>
            <person name="Wan X."/>
        </authorList>
    </citation>
    <scope>NUCLEOTIDE SEQUENCE [LARGE SCALE GENOMIC DNA]</scope>
    <source>
        <strain evidence="3">cv. Shuchazao</strain>
        <tissue evidence="2">Leaf</tissue>
    </source>
</reference>
<dbReference type="EMBL" id="SDRB02012938">
    <property type="protein sequence ID" value="THF96391.1"/>
    <property type="molecule type" value="Genomic_DNA"/>
</dbReference>
<accession>A0A4S4D2A3</accession>
<proteinExistence type="predicted"/>
<dbReference type="InterPro" id="IPR004252">
    <property type="entry name" value="Probable_transposase_24"/>
</dbReference>
<sequence>MVGPPSFYGNKPTTLDLLRLGIRASGASTAGFSALFTSIGDGLYVAVVSGRARKLINKVALPPSSQSLVSIFRPSISGASRSTRASIVSTTITIFLLQPVRLYSNNPDIRMAPAKKMRHIPLPKRALIEPYSSPTNTRTPALEGVAADGSQSIASSPSESNALSRSKTVTPSPSKTNARANPFMQYRWTVANPATKWAVVQAVRDKFEIGENYEENSLSHQVVEKKCYVLHKDCKRRYDTGKLNRSKLSYNHTSGSRSFPAAMSIMVKENDGLLPDICDFYKDTHQHKKTKEWINPICVSQLQEQMTMVRDESIESGTPMTEEDISRVVLGKNKGYLRGFGVRPKPSSCDSGLNAASQAHEEHLKGLHPSWRYCI</sequence>
<dbReference type="Pfam" id="PF03004">
    <property type="entry name" value="Transposase_24"/>
    <property type="match status" value="1"/>
</dbReference>
<protein>
    <submittedName>
        <fullName evidence="2">Uncharacterized protein</fullName>
    </submittedName>
</protein>